<organism evidence="4 5">
    <name type="scientific">Paraglomus brasilianum</name>
    <dbReference type="NCBI Taxonomy" id="144538"/>
    <lineage>
        <taxon>Eukaryota</taxon>
        <taxon>Fungi</taxon>
        <taxon>Fungi incertae sedis</taxon>
        <taxon>Mucoromycota</taxon>
        <taxon>Glomeromycotina</taxon>
        <taxon>Glomeromycetes</taxon>
        <taxon>Paraglomerales</taxon>
        <taxon>Paraglomeraceae</taxon>
        <taxon>Paraglomus</taxon>
    </lineage>
</organism>
<accession>A0A9N8Z030</accession>
<feature type="transmembrane region" description="Helical" evidence="2">
    <location>
        <begin position="61"/>
        <end position="83"/>
    </location>
</feature>
<keyword evidence="5" id="KW-1185">Reference proteome</keyword>
<feature type="domain" description="Nucleolus and neural progenitor protein-like N-terminal" evidence="3">
    <location>
        <begin position="14"/>
        <end position="92"/>
    </location>
</feature>
<evidence type="ECO:0000256" key="1">
    <source>
        <dbReference type="SAM" id="MobiDB-lite"/>
    </source>
</evidence>
<dbReference type="AlphaFoldDB" id="A0A9N8Z030"/>
<evidence type="ECO:0000313" key="4">
    <source>
        <dbReference type="EMBL" id="CAG8464002.1"/>
    </source>
</evidence>
<dbReference type="Proteomes" id="UP000789739">
    <property type="component" value="Unassembled WGS sequence"/>
</dbReference>
<feature type="compositionally biased region" description="Low complexity" evidence="1">
    <location>
        <begin position="228"/>
        <end position="249"/>
    </location>
</feature>
<feature type="compositionally biased region" description="Polar residues" evidence="1">
    <location>
        <begin position="179"/>
        <end position="209"/>
    </location>
</feature>
<evidence type="ECO:0000313" key="5">
    <source>
        <dbReference type="Proteomes" id="UP000789739"/>
    </source>
</evidence>
<feature type="compositionally biased region" description="Basic residues" evidence="1">
    <location>
        <begin position="255"/>
        <end position="266"/>
    </location>
</feature>
<keyword evidence="2" id="KW-0812">Transmembrane</keyword>
<dbReference type="OrthoDB" id="114080at2759"/>
<evidence type="ECO:0000259" key="3">
    <source>
        <dbReference type="Pfam" id="PF14780"/>
    </source>
</evidence>
<name>A0A9N8Z030_9GLOM</name>
<sequence>MFYSKSNSSKSEKTWDQIPSRDSVYYVLNRLVGCDMLLKKALSVYSIAYRDFCVVINRAEFMAFALAILAVLARLYILTQGWLKEVQACYALLRSWAHCFPAAVHQDEYLLYEGLPDLLEDLPIQINIENRNVNELIAPYEYDRETESDIRIMSENLSSIVISETAKDIDSPDNAVSEKVNTPEETVSTNVSSTIPVENTQQREQWQTVQRKRKKNKAKDEIDLIFGASSSSVKARTSSAASSNSPSSSKQVFPRSKKKKLSGLGQ</sequence>
<keyword evidence="2" id="KW-0472">Membrane</keyword>
<feature type="region of interest" description="Disordered" evidence="1">
    <location>
        <begin position="171"/>
        <end position="266"/>
    </location>
</feature>
<reference evidence="4" key="1">
    <citation type="submission" date="2021-06" db="EMBL/GenBank/DDBJ databases">
        <authorList>
            <person name="Kallberg Y."/>
            <person name="Tangrot J."/>
            <person name="Rosling A."/>
        </authorList>
    </citation>
    <scope>NUCLEOTIDE SEQUENCE</scope>
    <source>
        <strain evidence="4">BR232B</strain>
    </source>
</reference>
<gene>
    <name evidence="4" type="ORF">PBRASI_LOCUS735</name>
</gene>
<comment type="caution">
    <text evidence="4">The sequence shown here is derived from an EMBL/GenBank/DDBJ whole genome shotgun (WGS) entry which is preliminary data.</text>
</comment>
<protein>
    <submittedName>
        <fullName evidence="4">2900_t:CDS:1</fullName>
    </submittedName>
</protein>
<dbReference type="Pfam" id="PF14780">
    <property type="entry name" value="NEPRO_N"/>
    <property type="match status" value="1"/>
</dbReference>
<dbReference type="EMBL" id="CAJVPI010000040">
    <property type="protein sequence ID" value="CAG8464002.1"/>
    <property type="molecule type" value="Genomic_DNA"/>
</dbReference>
<evidence type="ECO:0000256" key="2">
    <source>
        <dbReference type="SAM" id="Phobius"/>
    </source>
</evidence>
<dbReference type="InterPro" id="IPR027951">
    <property type="entry name" value="Nepro_N"/>
</dbReference>
<keyword evidence="2" id="KW-1133">Transmembrane helix</keyword>
<proteinExistence type="predicted"/>